<keyword evidence="1" id="KW-0812">Transmembrane</keyword>
<keyword evidence="1" id="KW-1133">Transmembrane helix</keyword>
<evidence type="ECO:0000313" key="2">
    <source>
        <dbReference type="EMBL" id="KKL28998.1"/>
    </source>
</evidence>
<comment type="caution">
    <text evidence="2">The sequence shown here is derived from an EMBL/GenBank/DDBJ whole genome shotgun (WGS) entry which is preliminary data.</text>
</comment>
<dbReference type="AlphaFoldDB" id="A0A0F9EYW0"/>
<evidence type="ECO:0000256" key="1">
    <source>
        <dbReference type="SAM" id="Phobius"/>
    </source>
</evidence>
<gene>
    <name evidence="2" type="ORF">LCGC14_2369570</name>
</gene>
<protein>
    <submittedName>
        <fullName evidence="2">Uncharacterized protein</fullName>
    </submittedName>
</protein>
<sequence length="51" mass="5675">MELTVFILFGLLIAMAVVWVVLMVKALRRAKPPLFGAYRAPVVPPVPELQL</sequence>
<feature type="transmembrane region" description="Helical" evidence="1">
    <location>
        <begin position="6"/>
        <end position="24"/>
    </location>
</feature>
<dbReference type="EMBL" id="LAZR01034895">
    <property type="protein sequence ID" value="KKL28998.1"/>
    <property type="molecule type" value="Genomic_DNA"/>
</dbReference>
<keyword evidence="1" id="KW-0472">Membrane</keyword>
<name>A0A0F9EYW0_9ZZZZ</name>
<proteinExistence type="predicted"/>
<accession>A0A0F9EYW0</accession>
<reference evidence="2" key="1">
    <citation type="journal article" date="2015" name="Nature">
        <title>Complex archaea that bridge the gap between prokaryotes and eukaryotes.</title>
        <authorList>
            <person name="Spang A."/>
            <person name="Saw J.H."/>
            <person name="Jorgensen S.L."/>
            <person name="Zaremba-Niedzwiedzka K."/>
            <person name="Martijn J."/>
            <person name="Lind A.E."/>
            <person name="van Eijk R."/>
            <person name="Schleper C."/>
            <person name="Guy L."/>
            <person name="Ettema T.J."/>
        </authorList>
    </citation>
    <scope>NUCLEOTIDE SEQUENCE</scope>
</reference>
<organism evidence="2">
    <name type="scientific">marine sediment metagenome</name>
    <dbReference type="NCBI Taxonomy" id="412755"/>
    <lineage>
        <taxon>unclassified sequences</taxon>
        <taxon>metagenomes</taxon>
        <taxon>ecological metagenomes</taxon>
    </lineage>
</organism>